<keyword evidence="4" id="KW-1133">Transmembrane helix</keyword>
<evidence type="ECO:0000313" key="7">
    <source>
        <dbReference type="EMBL" id="KAJ6237032.1"/>
    </source>
</evidence>
<feature type="region of interest" description="Disordered" evidence="3">
    <location>
        <begin position="519"/>
        <end position="544"/>
    </location>
</feature>
<feature type="transmembrane region" description="Helical" evidence="4">
    <location>
        <begin position="773"/>
        <end position="790"/>
    </location>
</feature>
<dbReference type="InterPro" id="IPR027806">
    <property type="entry name" value="HARBI1_dom"/>
</dbReference>
<evidence type="ECO:0000256" key="2">
    <source>
        <dbReference type="ARBA" id="ARBA00022723"/>
    </source>
</evidence>
<comment type="caution">
    <text evidence="7">The sequence shown here is derived from an EMBL/GenBank/DDBJ whole genome shotgun (WGS) entry which is preliminary data.</text>
</comment>
<reference evidence="7" key="1">
    <citation type="submission" date="2022-08" db="EMBL/GenBank/DDBJ databases">
        <title>Novel sulfate-reducing endosymbionts in the free-living metamonad Anaeramoeba.</title>
        <authorList>
            <person name="Jerlstrom-Hultqvist J."/>
            <person name="Cepicka I."/>
            <person name="Gallot-Lavallee L."/>
            <person name="Salas-Leiva D."/>
            <person name="Curtis B.A."/>
            <person name="Zahonova K."/>
            <person name="Pipaliya S."/>
            <person name="Dacks J."/>
            <person name="Roger A.J."/>
        </authorList>
    </citation>
    <scope>NUCLEOTIDE SEQUENCE</scope>
    <source>
        <strain evidence="7">Schooner1</strain>
    </source>
</reference>
<dbReference type="Pfam" id="PF13359">
    <property type="entry name" value="DDE_Tnp_4"/>
    <property type="match status" value="1"/>
</dbReference>
<evidence type="ECO:0000256" key="4">
    <source>
        <dbReference type="SAM" id="Phobius"/>
    </source>
</evidence>
<dbReference type="Proteomes" id="UP001150062">
    <property type="component" value="Unassembled WGS sequence"/>
</dbReference>
<evidence type="ECO:0000256" key="3">
    <source>
        <dbReference type="SAM" id="MobiDB-lite"/>
    </source>
</evidence>
<evidence type="ECO:0000313" key="8">
    <source>
        <dbReference type="Proteomes" id="UP001150062"/>
    </source>
</evidence>
<dbReference type="PANTHER" id="PTHR23080">
    <property type="entry name" value="THAP DOMAIN PROTEIN"/>
    <property type="match status" value="1"/>
</dbReference>
<accession>A0ABQ8XYL6</accession>
<dbReference type="InterPro" id="IPR027805">
    <property type="entry name" value="Transposase_HTH_dom"/>
</dbReference>
<proteinExistence type="predicted"/>
<feature type="domain" description="Transposase Helix-turn-helix" evidence="6">
    <location>
        <begin position="128"/>
        <end position="177"/>
    </location>
</feature>
<keyword evidence="2" id="KW-0479">Metal-binding</keyword>
<evidence type="ECO:0000259" key="6">
    <source>
        <dbReference type="Pfam" id="PF13613"/>
    </source>
</evidence>
<feature type="compositionally biased region" description="Basic residues" evidence="3">
    <location>
        <begin position="9"/>
        <end position="20"/>
    </location>
</feature>
<keyword evidence="4" id="KW-0472">Membrane</keyword>
<feature type="domain" description="DDE Tnp4" evidence="5">
    <location>
        <begin position="208"/>
        <end position="357"/>
    </location>
</feature>
<dbReference type="Pfam" id="PF13613">
    <property type="entry name" value="HTH_Tnp_4"/>
    <property type="match status" value="1"/>
</dbReference>
<name>A0ABQ8XYL6_9EUKA</name>
<feature type="region of interest" description="Disordered" evidence="3">
    <location>
        <begin position="486"/>
        <end position="507"/>
    </location>
</feature>
<dbReference type="EMBL" id="JAOAOG010000240">
    <property type="protein sequence ID" value="KAJ6237032.1"/>
    <property type="molecule type" value="Genomic_DNA"/>
</dbReference>
<keyword evidence="4" id="KW-0812">Transmembrane</keyword>
<comment type="cofactor">
    <cofactor evidence="1">
        <name>a divalent metal cation</name>
        <dbReference type="ChEBI" id="CHEBI:60240"/>
    </cofactor>
</comment>
<evidence type="ECO:0000256" key="1">
    <source>
        <dbReference type="ARBA" id="ARBA00001968"/>
    </source>
</evidence>
<keyword evidence="8" id="KW-1185">Reference proteome</keyword>
<evidence type="ECO:0000259" key="5">
    <source>
        <dbReference type="Pfam" id="PF13359"/>
    </source>
</evidence>
<organism evidence="7 8">
    <name type="scientific">Anaeramoeba flamelloides</name>
    <dbReference type="NCBI Taxonomy" id="1746091"/>
    <lineage>
        <taxon>Eukaryota</taxon>
        <taxon>Metamonada</taxon>
        <taxon>Anaeramoebidae</taxon>
        <taxon>Anaeramoeba</taxon>
    </lineage>
</organism>
<gene>
    <name evidence="7" type="ORF">M0813_03439</name>
</gene>
<sequence>MITRSESKNKKRERGRPKKYKRDIKMCKQLNHKYSEEWDRGVCYKCNDVLYRRKRRKKQEEERKNTPIINILQLGSIEPEICISLCGLNLKEFNKLHNLVKQPISEPRSYKSRKKNIFHSQKKYHPSKLSSKNRLLMTLMWLRLSLPYRVLGFFFNVHNSTVSREVIHVIGVLNRKLENVIKWPNKKEIQIKIKKWGKLGWSNIVGALDITEHKRNRCTSFERLLYSGKQKAHTIKSIAVVDIDGLFLYFKTGYKGHLNDENVWNLDNLQQKLGPNNLLLTDGGFYGPLVTKPIRKPWINKDQFNDAKNYNTLHSRSRAVVECAFSVLKTWKIATHSNFLTPGNHILAIDTCAKLCNWTRRLYRVNKIQTTYEDKSIIKKYENFYRCPSPYLIKMKMIREGIISNNSIRLTKNHYIEFLHKRGVAVEKDDLKILKKLVQQYWCNSIDLYPLNNSTKKRVEEKILTSSDDSSNDILFLNDNCQEKINNNTTSSKSKENRSISKNTNNNKEPIVDLTYFEDSSNESESSEDNHLQNTQLKRLKKKNNVNTNDSEKLDIIQNDDQIIHILSNIKSGSVGRIRGRNNYFVLNINSKITSIDILNNIVSKIRKSMPLNVQLLKKSWFFRILMDNEYLSTSDVEQYCKFKGYRLFSQRSIISLDNIWIISNHTGDTLINNNTIQENRIIFNQIKNAILRKKVSKIVWTITYYYHHFLIIADFNTKSIYSLDSIETMYPNTVKERVEKLKNFLNNLDKNLNLKTHKNIILIMELAIYKKMVLRVVVLFVYLSNYYVFKKFQLIVY</sequence>
<feature type="region of interest" description="Disordered" evidence="3">
    <location>
        <begin position="1"/>
        <end position="20"/>
    </location>
</feature>
<protein>
    <submittedName>
        <fullName evidence="7">Thap domain protein</fullName>
    </submittedName>
</protein>